<organism evidence="3 4">
    <name type="scientific">Micromonospora maritima</name>
    <dbReference type="NCBI Taxonomy" id="986711"/>
    <lineage>
        <taxon>Bacteria</taxon>
        <taxon>Bacillati</taxon>
        <taxon>Actinomycetota</taxon>
        <taxon>Actinomycetes</taxon>
        <taxon>Micromonosporales</taxon>
        <taxon>Micromonosporaceae</taxon>
        <taxon>Micromonospora</taxon>
    </lineage>
</organism>
<feature type="region of interest" description="Disordered" evidence="1">
    <location>
        <begin position="242"/>
        <end position="297"/>
    </location>
</feature>
<evidence type="ECO:0000313" key="4">
    <source>
        <dbReference type="Proteomes" id="UP001612812"/>
    </source>
</evidence>
<reference evidence="3 4" key="1">
    <citation type="submission" date="2024-10" db="EMBL/GenBank/DDBJ databases">
        <title>The Natural Products Discovery Center: Release of the First 8490 Sequenced Strains for Exploring Actinobacteria Biosynthetic Diversity.</title>
        <authorList>
            <person name="Kalkreuter E."/>
            <person name="Kautsar S.A."/>
            <person name="Yang D."/>
            <person name="Bader C.D."/>
            <person name="Teijaro C.N."/>
            <person name="Fluegel L."/>
            <person name="Davis C.M."/>
            <person name="Simpson J.R."/>
            <person name="Lauterbach L."/>
            <person name="Steele A.D."/>
            <person name="Gui C."/>
            <person name="Meng S."/>
            <person name="Li G."/>
            <person name="Viehrig K."/>
            <person name="Ye F."/>
            <person name="Su P."/>
            <person name="Kiefer A.F."/>
            <person name="Nichols A."/>
            <person name="Cepeda A.J."/>
            <person name="Yan W."/>
            <person name="Fan B."/>
            <person name="Jiang Y."/>
            <person name="Adhikari A."/>
            <person name="Zheng C.-J."/>
            <person name="Schuster L."/>
            <person name="Cowan T.M."/>
            <person name="Smanski M.J."/>
            <person name="Chevrette M.G."/>
            <person name="De Carvalho L.P.S."/>
            <person name="Shen B."/>
        </authorList>
    </citation>
    <scope>NUCLEOTIDE SEQUENCE [LARGE SCALE GENOMIC DNA]</scope>
    <source>
        <strain evidence="3 4">NPDC049845</strain>
    </source>
</reference>
<proteinExistence type="predicted"/>
<comment type="caution">
    <text evidence="3">The sequence shown here is derived from an EMBL/GenBank/DDBJ whole genome shotgun (WGS) entry which is preliminary data.</text>
</comment>
<evidence type="ECO:0000256" key="1">
    <source>
        <dbReference type="SAM" id="MobiDB-lite"/>
    </source>
</evidence>
<dbReference type="Proteomes" id="UP001612812">
    <property type="component" value="Unassembled WGS sequence"/>
</dbReference>
<feature type="transmembrane region" description="Helical" evidence="2">
    <location>
        <begin position="222"/>
        <end position="240"/>
    </location>
</feature>
<feature type="region of interest" description="Disordered" evidence="1">
    <location>
        <begin position="311"/>
        <end position="342"/>
    </location>
</feature>
<feature type="compositionally biased region" description="Low complexity" evidence="1">
    <location>
        <begin position="67"/>
        <end position="83"/>
    </location>
</feature>
<feature type="compositionally biased region" description="Low complexity" evidence="1">
    <location>
        <begin position="249"/>
        <end position="265"/>
    </location>
</feature>
<feature type="compositionally biased region" description="Pro residues" evidence="1">
    <location>
        <begin position="106"/>
        <end position="121"/>
    </location>
</feature>
<feature type="compositionally biased region" description="Low complexity" evidence="1">
    <location>
        <begin position="29"/>
        <end position="53"/>
    </location>
</feature>
<accession>A0ABW7ZKP1</accession>
<keyword evidence="2" id="KW-1133">Transmembrane helix</keyword>
<evidence type="ECO:0000313" key="3">
    <source>
        <dbReference type="EMBL" id="MFI7263422.1"/>
    </source>
</evidence>
<protein>
    <submittedName>
        <fullName evidence="3">Uncharacterized protein</fullName>
    </submittedName>
</protein>
<gene>
    <name evidence="3" type="ORF">ACIBP4_14145</name>
</gene>
<keyword evidence="4" id="KW-1185">Reference proteome</keyword>
<keyword evidence="2" id="KW-0472">Membrane</keyword>
<name>A0ABW7ZKP1_9ACTN</name>
<feature type="region of interest" description="Disordered" evidence="1">
    <location>
        <begin position="197"/>
        <end position="216"/>
    </location>
</feature>
<keyword evidence="2" id="KW-0812">Transmembrane</keyword>
<dbReference type="RefSeq" id="WP_396769205.1">
    <property type="nucleotide sequence ID" value="NZ_JBITLA010000004.1"/>
</dbReference>
<dbReference type="EMBL" id="JBITLE010000004">
    <property type="protein sequence ID" value="MFI7263422.1"/>
    <property type="molecule type" value="Genomic_DNA"/>
</dbReference>
<sequence>MAEDELTQSGIRVGGWLPAVPDGPPGTPSAPAGPRRLPGDPDLPAGPAAGPELAPEEHAGPVPAADPPSLGGAVAPGSPAAGDPAPPEDAGGGSPPSGPASTRPTGRPPLLPPATGGPPPASAAYPLVGPVSVRAGDGLAARPGPADPTTPDPDGAWDGRAPGRHSAPESLRARLADLAAPLAARARTWSVRWPGAVRPASSPDHPTTRVGAARARRRRRRVVLATAALTLTVVALAYAARSPEPPAGRRPGLPGAAPTASAPAPTAAPPTVVPDTGNPALPGGPLLDLDEEPVPPSVSLSLLGTRDWRHWGGTGADSVQRKQRGTGEIEDPGGDRLEHNAGVTDLNWTDGTPTARQDGTRAGVFQRGAGKSFALAVAGSGDLRTVRLFVGTFSAGARLDVSLSGGREPAVREVALARGDRFYQYVVHFRAPRGQRLLITWRALTVTGGENDGVSLEAVTVS</sequence>
<evidence type="ECO:0000256" key="2">
    <source>
        <dbReference type="SAM" id="Phobius"/>
    </source>
</evidence>
<feature type="region of interest" description="Disordered" evidence="1">
    <location>
        <begin position="1"/>
        <end position="167"/>
    </location>
</feature>